<dbReference type="PANTHER" id="PTHR46502">
    <property type="entry name" value="C2 DOMAIN-CONTAINING"/>
    <property type="match status" value="1"/>
</dbReference>
<evidence type="ECO:0000256" key="1">
    <source>
        <dbReference type="ARBA" id="ARBA00022723"/>
    </source>
</evidence>
<dbReference type="GeneID" id="7828782"/>
<dbReference type="SMART" id="SM00239">
    <property type="entry name" value="C2"/>
    <property type="match status" value="3"/>
</dbReference>
<dbReference type="InterPro" id="IPR000008">
    <property type="entry name" value="C2_dom"/>
</dbReference>
<gene>
    <name evidence="4" type="ORF">TTHERM_00455570</name>
</gene>
<dbReference type="Gene3D" id="2.60.40.150">
    <property type="entry name" value="C2 domain"/>
    <property type="match status" value="3"/>
</dbReference>
<reference evidence="5" key="1">
    <citation type="journal article" date="2006" name="PLoS Biol.">
        <title>Macronuclear genome sequence of the ciliate Tetrahymena thermophila, a model eukaryote.</title>
        <authorList>
            <person name="Eisen J.A."/>
            <person name="Coyne R.S."/>
            <person name="Wu M."/>
            <person name="Wu D."/>
            <person name="Thiagarajan M."/>
            <person name="Wortman J.R."/>
            <person name="Badger J.H."/>
            <person name="Ren Q."/>
            <person name="Amedeo P."/>
            <person name="Jones K.M."/>
            <person name="Tallon L.J."/>
            <person name="Delcher A.L."/>
            <person name="Salzberg S.L."/>
            <person name="Silva J.C."/>
            <person name="Haas B.J."/>
            <person name="Majoros W.H."/>
            <person name="Farzad M."/>
            <person name="Carlton J.M."/>
            <person name="Smith R.K. Jr."/>
            <person name="Garg J."/>
            <person name="Pearlman R.E."/>
            <person name="Karrer K.M."/>
            <person name="Sun L."/>
            <person name="Manning G."/>
            <person name="Elde N.C."/>
            <person name="Turkewitz A.P."/>
            <person name="Asai D.J."/>
            <person name="Wilkes D.E."/>
            <person name="Wang Y."/>
            <person name="Cai H."/>
            <person name="Collins K."/>
            <person name="Stewart B.A."/>
            <person name="Lee S.R."/>
            <person name="Wilamowska K."/>
            <person name="Weinberg Z."/>
            <person name="Ruzzo W.L."/>
            <person name="Wloga D."/>
            <person name="Gaertig J."/>
            <person name="Frankel J."/>
            <person name="Tsao C.-C."/>
            <person name="Gorovsky M.A."/>
            <person name="Keeling P.J."/>
            <person name="Waller R.F."/>
            <person name="Patron N.J."/>
            <person name="Cherry J.M."/>
            <person name="Stover N.A."/>
            <person name="Krieger C.J."/>
            <person name="del Toro C."/>
            <person name="Ryder H.F."/>
            <person name="Williamson S.C."/>
            <person name="Barbeau R.A."/>
            <person name="Hamilton E.P."/>
            <person name="Orias E."/>
        </authorList>
    </citation>
    <scope>NUCLEOTIDE SEQUENCE [LARGE SCALE GENOMIC DNA]</scope>
    <source>
        <strain evidence="5">SB210</strain>
    </source>
</reference>
<dbReference type="SUPFAM" id="SSF49562">
    <property type="entry name" value="C2 domain (Calcium/lipid-binding domain, CaLB)"/>
    <property type="match status" value="3"/>
</dbReference>
<dbReference type="KEGG" id="tet:TTHERM_00455570"/>
<dbReference type="RefSeq" id="XP_001024163.2">
    <property type="nucleotide sequence ID" value="XM_001024163.3"/>
</dbReference>
<proteinExistence type="predicted"/>
<keyword evidence="1" id="KW-0479">Metal-binding</keyword>
<dbReference type="AlphaFoldDB" id="I7LX79"/>
<dbReference type="EMBL" id="GG662464">
    <property type="protein sequence ID" value="EAS03918.2"/>
    <property type="molecule type" value="Genomic_DNA"/>
</dbReference>
<dbReference type="Pfam" id="PF00168">
    <property type="entry name" value="C2"/>
    <property type="match status" value="3"/>
</dbReference>
<dbReference type="CDD" id="cd00030">
    <property type="entry name" value="C2"/>
    <property type="match status" value="1"/>
</dbReference>
<organism evidence="4 5">
    <name type="scientific">Tetrahymena thermophila (strain SB210)</name>
    <dbReference type="NCBI Taxonomy" id="312017"/>
    <lineage>
        <taxon>Eukaryota</taxon>
        <taxon>Sar</taxon>
        <taxon>Alveolata</taxon>
        <taxon>Ciliophora</taxon>
        <taxon>Intramacronucleata</taxon>
        <taxon>Oligohymenophorea</taxon>
        <taxon>Hymenostomatida</taxon>
        <taxon>Tetrahymenina</taxon>
        <taxon>Tetrahymenidae</taxon>
        <taxon>Tetrahymena</taxon>
    </lineage>
</organism>
<evidence type="ECO:0000313" key="5">
    <source>
        <dbReference type="Proteomes" id="UP000009168"/>
    </source>
</evidence>
<feature type="domain" description="C2" evidence="3">
    <location>
        <begin position="273"/>
        <end position="392"/>
    </location>
</feature>
<protein>
    <submittedName>
        <fullName evidence="4">C2 domain protein</fullName>
    </submittedName>
</protein>
<dbReference type="InterPro" id="IPR035892">
    <property type="entry name" value="C2_domain_sf"/>
</dbReference>
<dbReference type="InParanoid" id="I7LX79"/>
<dbReference type="PANTHER" id="PTHR46502:SF2">
    <property type="entry name" value="16 KDA PHLOEM PROTEIN 2"/>
    <property type="match status" value="1"/>
</dbReference>
<feature type="domain" description="C2" evidence="3">
    <location>
        <begin position="1"/>
        <end position="103"/>
    </location>
</feature>
<accession>I7LX79</accession>
<evidence type="ECO:0000256" key="2">
    <source>
        <dbReference type="ARBA" id="ARBA00022837"/>
    </source>
</evidence>
<dbReference type="Proteomes" id="UP000009168">
    <property type="component" value="Unassembled WGS sequence"/>
</dbReference>
<sequence length="634" mass="72000">MSKGTFKITVKTANLTKLKEEANKIQPFAQIVFGEQVQNTKVYEGGGLNPTWNETFVFKKKDEYRLGIYVLKSDTGSKDDLIGMQEVGINSFIKKKSVVDHPVELMSEGAIIGEILLNIEFIQEAGPAQSWLNTNKKKKQFNVHKILITKIKANLEFESGNSPSLADINNLSPILKITMGKKTWRTNPSISSGKNLKWPETFNLVIETEQELSLEIVDGEQIEEKIGSAILKFKQIPQGSTSNKIPLILDGQTVGNLYFQSEYQLPEAPPTISLDDSLASIGRLASPYIFRPAKLIVSTIRVYLEKNLQVQDPQVLILWGSQIEKSSVLTDQTTSKPEWKELIVFNQSSFDNKIEVKLLDKNIKSEDDFIGYGYLILESSVSEGGKFRSQKIELYNYNVLQGQMYIDFEFKLENQGKDSSKNDPLDVKKKTKPTEEEIKKREILQKRRDLMKQSVMSNERNKSFLPQLDDNSNIFRIKTPAIRHSPSPPKPPQAIKVAHSISLPKINYKINVYEYNKLYKDSVFGLGMSNVHSAQSLRHSIPSFSISQAPRFPEKKYDGFDSFSYNAPSNFNGKYFDNGKFTKQKLFTPDSRYQIFHKSPTQKPGVSFGLGQRFQTKVDNSPGYYQGPQLLNYN</sequence>
<dbReference type="OrthoDB" id="447506at2759"/>
<name>I7LX79_TETTS</name>
<keyword evidence="5" id="KW-1185">Reference proteome</keyword>
<dbReference type="PROSITE" id="PS50004">
    <property type="entry name" value="C2"/>
    <property type="match status" value="2"/>
</dbReference>
<evidence type="ECO:0000313" key="4">
    <source>
        <dbReference type="EMBL" id="EAS03918.2"/>
    </source>
</evidence>
<keyword evidence="2" id="KW-0106">Calcium</keyword>
<evidence type="ECO:0000259" key="3">
    <source>
        <dbReference type="PROSITE" id="PS50004"/>
    </source>
</evidence>
<dbReference type="GO" id="GO:0046872">
    <property type="term" value="F:metal ion binding"/>
    <property type="evidence" value="ECO:0007669"/>
    <property type="project" value="UniProtKB-KW"/>
</dbReference>